<gene>
    <name evidence="2" type="ORF">DW833_10805</name>
    <name evidence="3" type="ORF">DWZ29_15970</name>
    <name evidence="1" type="ORF">DXD91_15675</name>
</gene>
<name>A0A374MWX4_9FIRM</name>
<evidence type="ECO:0000313" key="5">
    <source>
        <dbReference type="Proteomes" id="UP000283700"/>
    </source>
</evidence>
<evidence type="ECO:0000313" key="3">
    <source>
        <dbReference type="EMBL" id="RHN06678.1"/>
    </source>
</evidence>
<sequence length="99" mass="11703">MGVFTKKDRKEGILMFNFLNSESLWIGTDMKKFNEIRTQLEQEGIPYKYKTKDHLSQTMYPAEGTLRSRTGSFGNKPDQMIEYEILVHKKDYEKVRGNF</sequence>
<dbReference type="EMBL" id="QSOE01000203">
    <property type="protein sequence ID" value="RGI75868.1"/>
    <property type="molecule type" value="Genomic_DNA"/>
</dbReference>
<dbReference type="Proteomes" id="UP000284621">
    <property type="component" value="Unassembled WGS sequence"/>
</dbReference>
<accession>A0A374MWX4</accession>
<dbReference type="OrthoDB" id="1734503at2"/>
<dbReference type="EMBL" id="QRQO01000078">
    <property type="protein sequence ID" value="RHN06678.1"/>
    <property type="molecule type" value="Genomic_DNA"/>
</dbReference>
<proteinExistence type="predicted"/>
<evidence type="ECO:0000313" key="6">
    <source>
        <dbReference type="Proteomes" id="UP000284621"/>
    </source>
</evidence>
<dbReference type="AlphaFoldDB" id="A0A374MWX4"/>
<evidence type="ECO:0000313" key="2">
    <source>
        <dbReference type="EMBL" id="RHC62529.1"/>
    </source>
</evidence>
<dbReference type="Proteomes" id="UP000283700">
    <property type="component" value="Unassembled WGS sequence"/>
</dbReference>
<reference evidence="4 5" key="1">
    <citation type="submission" date="2018-08" db="EMBL/GenBank/DDBJ databases">
        <title>A genome reference for cultivated species of the human gut microbiota.</title>
        <authorList>
            <person name="Zou Y."/>
            <person name="Xue W."/>
            <person name="Luo G."/>
        </authorList>
    </citation>
    <scope>NUCLEOTIDE SEQUENCE [LARGE SCALE GENOMIC DNA]</scope>
    <source>
        <strain evidence="3 5">AF31-17AC</strain>
        <strain evidence="2 6">AM34-3LB</strain>
        <strain evidence="1 4">TM10-1AC</strain>
    </source>
</reference>
<dbReference type="EMBL" id="QSID01000013">
    <property type="protein sequence ID" value="RHC62529.1"/>
    <property type="molecule type" value="Genomic_DNA"/>
</dbReference>
<organism evidence="1 4">
    <name type="scientific">Anaerobutyricum hallii</name>
    <dbReference type="NCBI Taxonomy" id="39488"/>
    <lineage>
        <taxon>Bacteria</taxon>
        <taxon>Bacillati</taxon>
        <taxon>Bacillota</taxon>
        <taxon>Clostridia</taxon>
        <taxon>Lachnospirales</taxon>
        <taxon>Lachnospiraceae</taxon>
        <taxon>Anaerobutyricum</taxon>
    </lineage>
</organism>
<protein>
    <submittedName>
        <fullName evidence="1">Uncharacterized protein</fullName>
    </submittedName>
</protein>
<evidence type="ECO:0000313" key="1">
    <source>
        <dbReference type="EMBL" id="RGI75868.1"/>
    </source>
</evidence>
<comment type="caution">
    <text evidence="1">The sequence shown here is derived from an EMBL/GenBank/DDBJ whole genome shotgun (WGS) entry which is preliminary data.</text>
</comment>
<evidence type="ECO:0000313" key="4">
    <source>
        <dbReference type="Proteomes" id="UP000262524"/>
    </source>
</evidence>
<dbReference type="Proteomes" id="UP000262524">
    <property type="component" value="Unassembled WGS sequence"/>
</dbReference>
<keyword evidence="6" id="KW-1185">Reference proteome</keyword>